<name>A0A5C6NX45_9TELE</name>
<proteinExistence type="predicted"/>
<accession>A0A5C6NX45</accession>
<gene>
    <name evidence="1" type="ORF">D4764_17G0006920</name>
</gene>
<evidence type="ECO:0000313" key="1">
    <source>
        <dbReference type="EMBL" id="TWW71209.1"/>
    </source>
</evidence>
<sequence>MCFVDLEMAFDRVPRGVLWGGPPRMMLPSSARDLQRSLDRCPATCEAAGMRISTSKSAAMVLNRKVECLFRVEEALQVEEFKYLGVLFTSEGRKEQETGGSVQRQQ</sequence>
<keyword evidence="2" id="KW-1185">Reference proteome</keyword>
<protein>
    <recommendedName>
        <fullName evidence="3">Reverse transcriptase domain-containing protein</fullName>
    </recommendedName>
</protein>
<reference evidence="1 2" key="1">
    <citation type="submission" date="2019-04" db="EMBL/GenBank/DDBJ databases">
        <title>Chromosome genome assembly for Takifugu flavidus.</title>
        <authorList>
            <person name="Xiao S."/>
        </authorList>
    </citation>
    <scope>NUCLEOTIDE SEQUENCE [LARGE SCALE GENOMIC DNA]</scope>
    <source>
        <strain evidence="1">HTHZ2018</strain>
        <tissue evidence="1">Muscle</tissue>
    </source>
</reference>
<dbReference type="AlphaFoldDB" id="A0A5C6NX45"/>
<organism evidence="1 2">
    <name type="scientific">Takifugu flavidus</name>
    <name type="common">sansaifugu</name>
    <dbReference type="NCBI Taxonomy" id="433684"/>
    <lineage>
        <taxon>Eukaryota</taxon>
        <taxon>Metazoa</taxon>
        <taxon>Chordata</taxon>
        <taxon>Craniata</taxon>
        <taxon>Vertebrata</taxon>
        <taxon>Euteleostomi</taxon>
        <taxon>Actinopterygii</taxon>
        <taxon>Neopterygii</taxon>
        <taxon>Teleostei</taxon>
        <taxon>Neoteleostei</taxon>
        <taxon>Acanthomorphata</taxon>
        <taxon>Eupercaria</taxon>
        <taxon>Tetraodontiformes</taxon>
        <taxon>Tetradontoidea</taxon>
        <taxon>Tetraodontidae</taxon>
        <taxon>Takifugu</taxon>
    </lineage>
</organism>
<dbReference type="Proteomes" id="UP000324091">
    <property type="component" value="Chromosome 17"/>
</dbReference>
<evidence type="ECO:0008006" key="3">
    <source>
        <dbReference type="Google" id="ProtNLM"/>
    </source>
</evidence>
<comment type="caution">
    <text evidence="1">The sequence shown here is derived from an EMBL/GenBank/DDBJ whole genome shotgun (WGS) entry which is preliminary data.</text>
</comment>
<evidence type="ECO:0000313" key="2">
    <source>
        <dbReference type="Proteomes" id="UP000324091"/>
    </source>
</evidence>
<dbReference type="EMBL" id="RHFK02000009">
    <property type="protein sequence ID" value="TWW71209.1"/>
    <property type="molecule type" value="Genomic_DNA"/>
</dbReference>